<dbReference type="InterPro" id="IPR050297">
    <property type="entry name" value="LipidA_mod_glycosyltrf_83"/>
</dbReference>
<keyword evidence="5 8" id="KW-0812">Transmembrane</keyword>
<keyword evidence="6 8" id="KW-1133">Transmembrane helix</keyword>
<dbReference type="AlphaFoldDB" id="A0A1F4S3V4"/>
<feature type="transmembrane region" description="Helical" evidence="8">
    <location>
        <begin position="332"/>
        <end position="351"/>
    </location>
</feature>
<dbReference type="Pfam" id="PF13231">
    <property type="entry name" value="PMT_2"/>
    <property type="match status" value="1"/>
</dbReference>
<comment type="caution">
    <text evidence="10">The sequence shown here is derived from an EMBL/GenBank/DDBJ whole genome shotgun (WGS) entry which is preliminary data.</text>
</comment>
<dbReference type="GO" id="GO:0009103">
    <property type="term" value="P:lipopolysaccharide biosynthetic process"/>
    <property type="evidence" value="ECO:0007669"/>
    <property type="project" value="UniProtKB-ARBA"/>
</dbReference>
<comment type="subcellular location">
    <subcellularLocation>
        <location evidence="1">Cell membrane</location>
        <topology evidence="1">Multi-pass membrane protein</topology>
    </subcellularLocation>
</comment>
<organism evidence="10 11">
    <name type="scientific">candidate division WOR-1 bacterium RIFOXYB2_FULL_36_35</name>
    <dbReference type="NCBI Taxonomy" id="1802578"/>
    <lineage>
        <taxon>Bacteria</taxon>
        <taxon>Bacillati</taxon>
        <taxon>Saganbacteria</taxon>
    </lineage>
</organism>
<evidence type="ECO:0000313" key="10">
    <source>
        <dbReference type="EMBL" id="OGC15116.1"/>
    </source>
</evidence>
<feature type="transmembrane region" description="Helical" evidence="8">
    <location>
        <begin position="252"/>
        <end position="270"/>
    </location>
</feature>
<keyword evidence="2" id="KW-1003">Cell membrane</keyword>
<dbReference type="GO" id="GO:0016763">
    <property type="term" value="F:pentosyltransferase activity"/>
    <property type="evidence" value="ECO:0007669"/>
    <property type="project" value="TreeGrafter"/>
</dbReference>
<evidence type="ECO:0000313" key="11">
    <source>
        <dbReference type="Proteomes" id="UP000177905"/>
    </source>
</evidence>
<feature type="transmembrane region" description="Helical" evidence="8">
    <location>
        <begin position="95"/>
        <end position="115"/>
    </location>
</feature>
<evidence type="ECO:0000256" key="8">
    <source>
        <dbReference type="SAM" id="Phobius"/>
    </source>
</evidence>
<dbReference type="PANTHER" id="PTHR33908:SF11">
    <property type="entry name" value="MEMBRANE PROTEIN"/>
    <property type="match status" value="1"/>
</dbReference>
<feature type="transmembrane region" description="Helical" evidence="8">
    <location>
        <begin position="178"/>
        <end position="205"/>
    </location>
</feature>
<protein>
    <recommendedName>
        <fullName evidence="9">Glycosyltransferase RgtA/B/C/D-like domain-containing protein</fullName>
    </recommendedName>
</protein>
<dbReference type="GO" id="GO:0005886">
    <property type="term" value="C:plasma membrane"/>
    <property type="evidence" value="ECO:0007669"/>
    <property type="project" value="UniProtKB-SubCell"/>
</dbReference>
<evidence type="ECO:0000256" key="6">
    <source>
        <dbReference type="ARBA" id="ARBA00022989"/>
    </source>
</evidence>
<feature type="transmembrane region" description="Helical" evidence="8">
    <location>
        <begin position="308"/>
        <end position="326"/>
    </location>
</feature>
<evidence type="ECO:0000259" key="9">
    <source>
        <dbReference type="Pfam" id="PF13231"/>
    </source>
</evidence>
<feature type="transmembrane region" description="Helical" evidence="8">
    <location>
        <begin position="358"/>
        <end position="376"/>
    </location>
</feature>
<dbReference type="Proteomes" id="UP000177905">
    <property type="component" value="Unassembled WGS sequence"/>
</dbReference>
<name>A0A1F4S3V4_UNCSA</name>
<feature type="transmembrane region" description="Helical" evidence="8">
    <location>
        <begin position="147"/>
        <end position="166"/>
    </location>
</feature>
<evidence type="ECO:0000256" key="3">
    <source>
        <dbReference type="ARBA" id="ARBA00022676"/>
    </source>
</evidence>
<dbReference type="InterPro" id="IPR038731">
    <property type="entry name" value="RgtA/B/C-like"/>
</dbReference>
<feature type="transmembrane region" description="Helical" evidence="8">
    <location>
        <begin position="5"/>
        <end position="22"/>
    </location>
</feature>
<evidence type="ECO:0000256" key="2">
    <source>
        <dbReference type="ARBA" id="ARBA00022475"/>
    </source>
</evidence>
<accession>A0A1F4S3V4</accession>
<evidence type="ECO:0000256" key="7">
    <source>
        <dbReference type="ARBA" id="ARBA00023136"/>
    </source>
</evidence>
<evidence type="ECO:0000256" key="4">
    <source>
        <dbReference type="ARBA" id="ARBA00022679"/>
    </source>
</evidence>
<dbReference type="PANTHER" id="PTHR33908">
    <property type="entry name" value="MANNOSYLTRANSFERASE YKCB-RELATED"/>
    <property type="match status" value="1"/>
</dbReference>
<feature type="transmembrane region" description="Helical" evidence="8">
    <location>
        <begin position="217"/>
        <end position="240"/>
    </location>
</feature>
<evidence type="ECO:0000256" key="5">
    <source>
        <dbReference type="ARBA" id="ARBA00022692"/>
    </source>
</evidence>
<keyword evidence="7 8" id="KW-0472">Membrane</keyword>
<feature type="transmembrane region" description="Helical" evidence="8">
    <location>
        <begin position="276"/>
        <end position="296"/>
    </location>
</feature>
<keyword evidence="4" id="KW-0808">Transferase</keyword>
<keyword evidence="3" id="KW-0328">Glycosyltransferase</keyword>
<feature type="domain" description="Glycosyltransferase RgtA/B/C/D-like" evidence="9">
    <location>
        <begin position="75"/>
        <end position="234"/>
    </location>
</feature>
<proteinExistence type="predicted"/>
<sequence>MTKKVILLFLCIFIIGLFVRLYNLQFRSLWGDEAHSLYISYNFYEHNFRHEKISFIETFREIYQAATINLTQDSHLPVYFVLLSFWIKLFGPSEYILRLLSVIIGLSSIPLLFVFTKKYFDSKVALAASFLLSISPLLVMHSHEIRMYGLLMLFGLLSTWCFWEILNNGEKVWHKIGYLVFSLLFLLTHVYSLLLMASHFIFWCYYCFFNKKIKEYIILPLLLFVAVLLASPFYIKMFMLNFSNVISSQAEMAFSVFPWYTKIILFPFVLSFGETLAPWSFFVVMPVGLAWAFLLLKNFKKANNIKIAFLLILVLFPIISSAILLKPTMPKYLIASFPFYLILVSYSLTNLKTKPLKYLLILLIVFGSLISIKNYFSLEEYHNSNQIEEWKTVSSIIMKNKQAGDIVLTTSHYINFRIINYYLNIIALSGLKIYTLHQDLNKPVTLINNSYCMFDYKKRVYPINNITAKRIWFVEHIADDKVFPEGYINNLKQRISSKYKEIYQQDFTPYGKTLAAKLPIKRHSIEGARITLTCYSLKI</sequence>
<gene>
    <name evidence="10" type="ORF">A2290_02810</name>
</gene>
<reference evidence="10 11" key="1">
    <citation type="journal article" date="2016" name="Nat. Commun.">
        <title>Thousands of microbial genomes shed light on interconnected biogeochemical processes in an aquifer system.</title>
        <authorList>
            <person name="Anantharaman K."/>
            <person name="Brown C.T."/>
            <person name="Hug L.A."/>
            <person name="Sharon I."/>
            <person name="Castelle C.J."/>
            <person name="Probst A.J."/>
            <person name="Thomas B.C."/>
            <person name="Singh A."/>
            <person name="Wilkins M.J."/>
            <person name="Karaoz U."/>
            <person name="Brodie E.L."/>
            <person name="Williams K.H."/>
            <person name="Hubbard S.S."/>
            <person name="Banfield J.F."/>
        </authorList>
    </citation>
    <scope>NUCLEOTIDE SEQUENCE [LARGE SCALE GENOMIC DNA]</scope>
</reference>
<evidence type="ECO:0000256" key="1">
    <source>
        <dbReference type="ARBA" id="ARBA00004651"/>
    </source>
</evidence>
<dbReference type="EMBL" id="MEUA01000025">
    <property type="protein sequence ID" value="OGC15116.1"/>
    <property type="molecule type" value="Genomic_DNA"/>
</dbReference>